<keyword evidence="6 10" id="KW-0863">Zinc-finger</keyword>
<evidence type="ECO:0000256" key="12">
    <source>
        <dbReference type="SAM" id="Phobius"/>
    </source>
</evidence>
<evidence type="ECO:0000256" key="6">
    <source>
        <dbReference type="ARBA" id="ARBA00022771"/>
    </source>
</evidence>
<dbReference type="SUPFAM" id="SSF57850">
    <property type="entry name" value="RING/U-box"/>
    <property type="match status" value="1"/>
</dbReference>
<dbReference type="PANTHER" id="PTHR15067">
    <property type="entry name" value="E3 UBIQUITIN-PROTEIN LIGASE RNF8"/>
    <property type="match status" value="1"/>
</dbReference>
<feature type="compositionally biased region" description="Polar residues" evidence="11">
    <location>
        <begin position="607"/>
        <end position="621"/>
    </location>
</feature>
<dbReference type="AlphaFoldDB" id="A0A6P8IY08"/>
<keyword evidence="9 12" id="KW-0472">Membrane</keyword>
<evidence type="ECO:0000256" key="2">
    <source>
        <dbReference type="ARBA" id="ARBA00004906"/>
    </source>
</evidence>
<evidence type="ECO:0000256" key="11">
    <source>
        <dbReference type="SAM" id="MobiDB-lite"/>
    </source>
</evidence>
<dbReference type="GeneID" id="116306414"/>
<protein>
    <submittedName>
        <fullName evidence="16">E3 ubiquitin-protein ligase AMFR-like isoform X2</fullName>
    </submittedName>
</protein>
<feature type="compositionally biased region" description="Basic and acidic residues" evidence="11">
    <location>
        <begin position="554"/>
        <end position="606"/>
    </location>
</feature>
<feature type="transmembrane region" description="Helical" evidence="12">
    <location>
        <begin position="16"/>
        <end position="37"/>
    </location>
</feature>
<accession>A0A6P8IY08</accession>
<dbReference type="FunFam" id="3.30.40.10:FF:000259">
    <property type="entry name" value="E3 ubiquitin protein ligase RIN2"/>
    <property type="match status" value="1"/>
</dbReference>
<dbReference type="GO" id="GO:0005783">
    <property type="term" value="C:endoplasmic reticulum"/>
    <property type="evidence" value="ECO:0007669"/>
    <property type="project" value="TreeGrafter"/>
</dbReference>
<evidence type="ECO:0000313" key="16">
    <source>
        <dbReference type="RefSeq" id="XP_031572336.1"/>
    </source>
</evidence>
<keyword evidence="4 12" id="KW-0812">Transmembrane</keyword>
<dbReference type="InterPro" id="IPR040675">
    <property type="entry name" value="AMFR_Ube2g2-bd"/>
</dbReference>
<dbReference type="RefSeq" id="XP_031572336.1">
    <property type="nucleotide sequence ID" value="XM_031716476.1"/>
</dbReference>
<dbReference type="Pfam" id="PF18442">
    <property type="entry name" value="G2BR"/>
    <property type="match status" value="1"/>
</dbReference>
<dbReference type="GO" id="GO:0043130">
    <property type="term" value="F:ubiquitin binding"/>
    <property type="evidence" value="ECO:0007669"/>
    <property type="project" value="InterPro"/>
</dbReference>
<dbReference type="InterPro" id="IPR001841">
    <property type="entry name" value="Znf_RING"/>
</dbReference>
<proteinExistence type="predicted"/>
<dbReference type="Proteomes" id="UP000515163">
    <property type="component" value="Unplaced"/>
</dbReference>
<dbReference type="GO" id="GO:0016020">
    <property type="term" value="C:membrane"/>
    <property type="evidence" value="ECO:0007669"/>
    <property type="project" value="UniProtKB-SubCell"/>
</dbReference>
<feature type="transmembrane region" description="Helical" evidence="12">
    <location>
        <begin position="104"/>
        <end position="121"/>
    </location>
</feature>
<evidence type="ECO:0000259" key="14">
    <source>
        <dbReference type="PROSITE" id="PS51140"/>
    </source>
</evidence>
<feature type="transmembrane region" description="Helical" evidence="12">
    <location>
        <begin position="66"/>
        <end position="84"/>
    </location>
</feature>
<evidence type="ECO:0000259" key="13">
    <source>
        <dbReference type="PROSITE" id="PS50089"/>
    </source>
</evidence>
<keyword evidence="8 12" id="KW-1133">Transmembrane helix</keyword>
<dbReference type="SMART" id="SM00546">
    <property type="entry name" value="CUE"/>
    <property type="match status" value="1"/>
</dbReference>
<evidence type="ECO:0000313" key="15">
    <source>
        <dbReference type="Proteomes" id="UP000515163"/>
    </source>
</evidence>
<feature type="transmembrane region" description="Helical" evidence="12">
    <location>
        <begin position="263"/>
        <end position="284"/>
    </location>
</feature>
<dbReference type="InterPro" id="IPR057992">
    <property type="entry name" value="TPR_SYVN1_N"/>
</dbReference>
<dbReference type="Gene3D" id="1.10.8.10">
    <property type="entry name" value="DNA helicase RuvA subunit, C-terminal domain"/>
    <property type="match status" value="1"/>
</dbReference>
<feature type="domain" description="CUE" evidence="14">
    <location>
        <begin position="433"/>
        <end position="475"/>
    </location>
</feature>
<evidence type="ECO:0000256" key="8">
    <source>
        <dbReference type="ARBA" id="ARBA00022989"/>
    </source>
</evidence>
<feature type="domain" description="RING-type" evidence="13">
    <location>
        <begin position="323"/>
        <end position="361"/>
    </location>
</feature>
<comment type="subcellular location">
    <subcellularLocation>
        <location evidence="1">Membrane</location>
        <topology evidence="1">Multi-pass membrane protein</topology>
    </subcellularLocation>
</comment>
<keyword evidence="15" id="KW-1185">Reference proteome</keyword>
<evidence type="ECO:0000256" key="3">
    <source>
        <dbReference type="ARBA" id="ARBA00022679"/>
    </source>
</evidence>
<comment type="pathway">
    <text evidence="2">Protein modification; protein ubiquitination.</text>
</comment>
<dbReference type="InterPro" id="IPR013083">
    <property type="entry name" value="Znf_RING/FYVE/PHD"/>
</dbReference>
<evidence type="ECO:0000256" key="9">
    <source>
        <dbReference type="ARBA" id="ARBA00023136"/>
    </source>
</evidence>
<dbReference type="CDD" id="cd14421">
    <property type="entry name" value="CUE_AMFR"/>
    <property type="match status" value="1"/>
</dbReference>
<reference evidence="16" key="1">
    <citation type="submission" date="2025-08" db="UniProtKB">
        <authorList>
            <consortium name="RefSeq"/>
        </authorList>
    </citation>
    <scope>IDENTIFICATION</scope>
    <source>
        <tissue evidence="16">Tentacle</tissue>
    </source>
</reference>
<evidence type="ECO:0000256" key="5">
    <source>
        <dbReference type="ARBA" id="ARBA00022723"/>
    </source>
</evidence>
<feature type="transmembrane region" description="Helical" evidence="12">
    <location>
        <begin position="195"/>
        <end position="217"/>
    </location>
</feature>
<evidence type="ECO:0000256" key="10">
    <source>
        <dbReference type="PROSITE-ProRule" id="PRU00175"/>
    </source>
</evidence>
<dbReference type="PROSITE" id="PS51140">
    <property type="entry name" value="CUE"/>
    <property type="match status" value="1"/>
</dbReference>
<dbReference type="PROSITE" id="PS50089">
    <property type="entry name" value="ZF_RING_2"/>
    <property type="match status" value="1"/>
</dbReference>
<evidence type="ECO:0000256" key="1">
    <source>
        <dbReference type="ARBA" id="ARBA00004141"/>
    </source>
</evidence>
<sequence>MTLVFLEQLPLPSLKTYVTVSFLLFVSSCLYAINTIWNSNEVNTEDLKEKPETTIYDFMTADNFCFWSNLNMAYCCLFIFGKIIQRVVFGDLREAELQQIQDRFWNFVFYKFIFIFGVLNVQKVDEVMWWTAWFTLLGFFQIFSQLCKNRFEYLSFSPTTSPGTHGKIIGLLIVLLMCCNGLFFLSLFIGWPDGIHTFTFMLAECLLLFIKIVHVGIRYGIHLWEIGHVGTWEGRATWCYYTDLLLDLGTYSVDLVHHLHMLLWSNIFLSMASLVLCMQLRHLFYEIKKRLARHRNFIRILKCMEKKFPTATNEELVLNNDDCAICWDTMEVARKLPCGHIFHSSCLRSWLENDTSCPTCRQSLADDLQPENNQENEQPRGMAAFMMGHAIRRNHFFHFDGTQIASWFPSFSVEVVHSHANEINANQQLPESRLELMAHQVQDLFPRVPFNIIIEDLRQTHSVELTTDNFLEGRIAVPSVWTPPEQQPEIEAELLQTIHTADSDGSQSDETAERSDTDHISITSPWIIESDEEMPSTSNQDEMMPTASDETPNEENRDITGAGQDERPPDETPNEENRDITGAGQDERPPIAESRDDITCTKHSPSEMDSTSYELPSSEFHSSSEERQLSLMRRKQAFFQTARRRFLGNKPSSS</sequence>
<dbReference type="GO" id="GO:0005829">
    <property type="term" value="C:cytosol"/>
    <property type="evidence" value="ECO:0007669"/>
    <property type="project" value="TreeGrafter"/>
</dbReference>
<feature type="region of interest" description="Disordered" evidence="11">
    <location>
        <begin position="501"/>
        <end position="628"/>
    </location>
</feature>
<dbReference type="GO" id="GO:0006511">
    <property type="term" value="P:ubiquitin-dependent protein catabolic process"/>
    <property type="evidence" value="ECO:0007669"/>
    <property type="project" value="TreeGrafter"/>
</dbReference>
<name>A0A6P8IY08_ACTTE</name>
<keyword evidence="7" id="KW-0862">Zinc</keyword>
<keyword evidence="3" id="KW-0808">Transferase</keyword>
<dbReference type="Pfam" id="PF13639">
    <property type="entry name" value="zf-RING_2"/>
    <property type="match status" value="1"/>
</dbReference>
<dbReference type="PANTHER" id="PTHR15067:SF5">
    <property type="entry name" value="E3 UBIQUITIN-PROTEIN LIGASE AMFR"/>
    <property type="match status" value="1"/>
</dbReference>
<dbReference type="Pfam" id="PF02845">
    <property type="entry name" value="CUE"/>
    <property type="match status" value="1"/>
</dbReference>
<dbReference type="CDD" id="cd16455">
    <property type="entry name" value="RING-H2_AMFR"/>
    <property type="match status" value="1"/>
</dbReference>
<evidence type="ECO:0000256" key="7">
    <source>
        <dbReference type="ARBA" id="ARBA00022833"/>
    </source>
</evidence>
<dbReference type="GO" id="GO:0008270">
    <property type="term" value="F:zinc ion binding"/>
    <property type="evidence" value="ECO:0007669"/>
    <property type="project" value="UniProtKB-KW"/>
</dbReference>
<feature type="transmembrane region" description="Helical" evidence="12">
    <location>
        <begin position="168"/>
        <end position="189"/>
    </location>
</feature>
<dbReference type="SMART" id="SM00184">
    <property type="entry name" value="RING"/>
    <property type="match status" value="1"/>
</dbReference>
<dbReference type="Pfam" id="PF25563">
    <property type="entry name" value="TPR_SYVN1_N"/>
    <property type="match status" value="1"/>
</dbReference>
<dbReference type="InterPro" id="IPR003892">
    <property type="entry name" value="CUE"/>
</dbReference>
<dbReference type="GO" id="GO:0000151">
    <property type="term" value="C:ubiquitin ligase complex"/>
    <property type="evidence" value="ECO:0007669"/>
    <property type="project" value="TreeGrafter"/>
</dbReference>
<dbReference type="GO" id="GO:0061630">
    <property type="term" value="F:ubiquitin protein ligase activity"/>
    <property type="evidence" value="ECO:0007669"/>
    <property type="project" value="TreeGrafter"/>
</dbReference>
<dbReference type="GO" id="GO:0030968">
    <property type="term" value="P:endoplasmic reticulum unfolded protein response"/>
    <property type="evidence" value="ECO:0007669"/>
    <property type="project" value="TreeGrafter"/>
</dbReference>
<dbReference type="OrthoDB" id="3824970at2759"/>
<gene>
    <name evidence="16" type="primary">LOC116306414</name>
</gene>
<keyword evidence="5" id="KW-0479">Metal-binding</keyword>
<dbReference type="GO" id="GO:0070936">
    <property type="term" value="P:protein K48-linked ubiquitination"/>
    <property type="evidence" value="ECO:0007669"/>
    <property type="project" value="TreeGrafter"/>
</dbReference>
<dbReference type="Gene3D" id="3.30.40.10">
    <property type="entry name" value="Zinc/RING finger domain, C3HC4 (zinc finger)"/>
    <property type="match status" value="1"/>
</dbReference>
<organism evidence="15 16">
    <name type="scientific">Actinia tenebrosa</name>
    <name type="common">Australian red waratah sea anemone</name>
    <dbReference type="NCBI Taxonomy" id="6105"/>
    <lineage>
        <taxon>Eukaryota</taxon>
        <taxon>Metazoa</taxon>
        <taxon>Cnidaria</taxon>
        <taxon>Anthozoa</taxon>
        <taxon>Hexacorallia</taxon>
        <taxon>Actiniaria</taxon>
        <taxon>Actiniidae</taxon>
        <taxon>Actinia</taxon>
    </lineage>
</organism>
<feature type="transmembrane region" description="Helical" evidence="12">
    <location>
        <begin position="127"/>
        <end position="147"/>
    </location>
</feature>
<evidence type="ECO:0000256" key="4">
    <source>
        <dbReference type="ARBA" id="ARBA00022692"/>
    </source>
</evidence>